<evidence type="ECO:0000256" key="1">
    <source>
        <dbReference type="ARBA" id="ARBA00004651"/>
    </source>
</evidence>
<dbReference type="Pfam" id="PF07690">
    <property type="entry name" value="MFS_1"/>
    <property type="match status" value="1"/>
</dbReference>
<evidence type="ECO:0000313" key="8">
    <source>
        <dbReference type="Proteomes" id="UP001164693"/>
    </source>
</evidence>
<dbReference type="PROSITE" id="PS50850">
    <property type="entry name" value="MFS"/>
    <property type="match status" value="1"/>
</dbReference>
<comment type="subcellular location">
    <subcellularLocation>
        <location evidence="1">Cell membrane</location>
        <topology evidence="1">Multi-pass membrane protein</topology>
    </subcellularLocation>
</comment>
<feature type="transmembrane region" description="Helical" evidence="5">
    <location>
        <begin position="33"/>
        <end position="53"/>
    </location>
</feature>
<feature type="transmembrane region" description="Helical" evidence="5">
    <location>
        <begin position="353"/>
        <end position="371"/>
    </location>
</feature>
<feature type="transmembrane region" description="Helical" evidence="5">
    <location>
        <begin position="95"/>
        <end position="113"/>
    </location>
</feature>
<feature type="transmembrane region" description="Helical" evidence="5">
    <location>
        <begin position="244"/>
        <end position="266"/>
    </location>
</feature>
<keyword evidence="2 5" id="KW-0812">Transmembrane</keyword>
<name>A0ABY7JZS0_9ACTN</name>
<dbReference type="InterPro" id="IPR036259">
    <property type="entry name" value="MFS_trans_sf"/>
</dbReference>
<feature type="transmembrane region" description="Helical" evidence="5">
    <location>
        <begin position="65"/>
        <end position="83"/>
    </location>
</feature>
<dbReference type="Gene3D" id="1.20.1720.10">
    <property type="entry name" value="Multidrug resistance protein D"/>
    <property type="match status" value="1"/>
</dbReference>
<protein>
    <submittedName>
        <fullName evidence="7">MFS transporter</fullName>
    </submittedName>
</protein>
<reference evidence="7" key="1">
    <citation type="submission" date="2022-05" db="EMBL/GenBank/DDBJ databases">
        <title>Jatrophihabitans sp. SB3-54 whole genome sequence.</title>
        <authorList>
            <person name="Suh M.K."/>
            <person name="Eom M.K."/>
            <person name="Kim J.S."/>
            <person name="Kim H.S."/>
            <person name="Do H.E."/>
            <person name="Shin Y.K."/>
            <person name="Lee J.-S."/>
        </authorList>
    </citation>
    <scope>NUCLEOTIDE SEQUENCE</scope>
    <source>
        <strain evidence="7">SB3-54</strain>
    </source>
</reference>
<dbReference type="PANTHER" id="PTHR23501:SF197">
    <property type="entry name" value="COMD"/>
    <property type="match status" value="1"/>
</dbReference>
<proteinExistence type="predicted"/>
<dbReference type="RefSeq" id="WP_269444625.1">
    <property type="nucleotide sequence ID" value="NZ_CP097463.1"/>
</dbReference>
<feature type="transmembrane region" description="Helical" evidence="5">
    <location>
        <begin position="487"/>
        <end position="508"/>
    </location>
</feature>
<dbReference type="PANTHER" id="PTHR23501">
    <property type="entry name" value="MAJOR FACILITATOR SUPERFAMILY"/>
    <property type="match status" value="1"/>
</dbReference>
<feature type="transmembrane region" description="Helical" evidence="5">
    <location>
        <begin position="183"/>
        <end position="203"/>
    </location>
</feature>
<dbReference type="EMBL" id="CP097463">
    <property type="protein sequence ID" value="WAX58076.1"/>
    <property type="molecule type" value="Genomic_DNA"/>
</dbReference>
<feature type="transmembrane region" description="Helical" evidence="5">
    <location>
        <begin position="286"/>
        <end position="308"/>
    </location>
</feature>
<accession>A0ABY7JZS0</accession>
<keyword evidence="3 5" id="KW-1133">Transmembrane helix</keyword>
<feature type="domain" description="Major facilitator superfamily (MFS) profile" evidence="6">
    <location>
        <begin position="30"/>
        <end position="513"/>
    </location>
</feature>
<organism evidence="7 8">
    <name type="scientific">Jatrophihabitans cynanchi</name>
    <dbReference type="NCBI Taxonomy" id="2944128"/>
    <lineage>
        <taxon>Bacteria</taxon>
        <taxon>Bacillati</taxon>
        <taxon>Actinomycetota</taxon>
        <taxon>Actinomycetes</taxon>
        <taxon>Jatrophihabitantales</taxon>
        <taxon>Jatrophihabitantaceae</taxon>
        <taxon>Jatrophihabitans</taxon>
    </lineage>
</organism>
<evidence type="ECO:0000313" key="7">
    <source>
        <dbReference type="EMBL" id="WAX58076.1"/>
    </source>
</evidence>
<feature type="transmembrane region" description="Helical" evidence="5">
    <location>
        <begin position="215"/>
        <end position="238"/>
    </location>
</feature>
<keyword evidence="8" id="KW-1185">Reference proteome</keyword>
<evidence type="ECO:0000256" key="2">
    <source>
        <dbReference type="ARBA" id="ARBA00022692"/>
    </source>
</evidence>
<feature type="transmembrane region" description="Helical" evidence="5">
    <location>
        <begin position="411"/>
        <end position="438"/>
    </location>
</feature>
<dbReference type="InterPro" id="IPR011701">
    <property type="entry name" value="MFS"/>
</dbReference>
<evidence type="ECO:0000256" key="5">
    <source>
        <dbReference type="SAM" id="Phobius"/>
    </source>
</evidence>
<keyword evidence="4 5" id="KW-0472">Membrane</keyword>
<dbReference type="SUPFAM" id="SSF103473">
    <property type="entry name" value="MFS general substrate transporter"/>
    <property type="match status" value="1"/>
</dbReference>
<feature type="transmembrane region" description="Helical" evidence="5">
    <location>
        <begin position="320"/>
        <end position="341"/>
    </location>
</feature>
<dbReference type="Proteomes" id="UP001164693">
    <property type="component" value="Chromosome"/>
</dbReference>
<dbReference type="CDD" id="cd17502">
    <property type="entry name" value="MFS_Azr1_MDR_like"/>
    <property type="match status" value="1"/>
</dbReference>
<feature type="transmembrane region" description="Helical" evidence="5">
    <location>
        <begin position="125"/>
        <end position="145"/>
    </location>
</feature>
<evidence type="ECO:0000256" key="3">
    <source>
        <dbReference type="ARBA" id="ARBA00022989"/>
    </source>
</evidence>
<dbReference type="PRINTS" id="PR01036">
    <property type="entry name" value="TCRTETB"/>
</dbReference>
<dbReference type="Gene3D" id="1.20.1250.20">
    <property type="entry name" value="MFS general substrate transporter like domains"/>
    <property type="match status" value="1"/>
</dbReference>
<evidence type="ECO:0000256" key="4">
    <source>
        <dbReference type="ARBA" id="ARBA00023136"/>
    </source>
</evidence>
<feature type="transmembrane region" description="Helical" evidence="5">
    <location>
        <begin position="377"/>
        <end position="399"/>
    </location>
</feature>
<feature type="transmembrane region" description="Helical" evidence="5">
    <location>
        <begin position="157"/>
        <end position="177"/>
    </location>
</feature>
<sequence length="557" mass="57100">MSTTTADGDAAASSATSGVTPMSHRQILEAMSGLLLGMFVAMLSSTVVTNALPKIITTLHGTESGYTWIVAVTLLTMTATTPVWGKLSDLISPKLLVQLSIVVYVAGSAIAGLSENVGMLIGARAIQGVGVGGLMALVQIIMARIVSPRERGRYSGYIGAVFATATVLGPIVGGVIVDTSWLGWRWCFYIGVPFAVAALVVLQKTLKLDQVKRDVTIDYLGASLIVAGVSLLLIWVSLAGTSFAWLSLPSALMVLGGVVVLALALVVERRASEPIIPLGLFRDSTVALSAVASIFIGAALYGVTVFLSQYFQLSRLQSPTIAGLATMPMVMGMFLTSLIVGKLISRTGLWRRYLVGGSISLVAGLLILGTLGAHTSYLVLAAGMLLTGSGMGATMQNLVLAVQNTVPMREIGAASAAISFIRTLGGAIGVSALGAVLAGQVKSNVTSGLDRLGVSASSAGDSGAVPDPAALPAPVAHVVRGAYATGISWVFLISAVAAALGAVAIWFIREVPLRTTISDEAGEPESPLQVASESVAAAEGVAEAPAYRGVPAIARQA</sequence>
<dbReference type="InterPro" id="IPR020846">
    <property type="entry name" value="MFS_dom"/>
</dbReference>
<gene>
    <name evidence="7" type="ORF">M6B22_04720</name>
</gene>
<evidence type="ECO:0000259" key="6">
    <source>
        <dbReference type="PROSITE" id="PS50850"/>
    </source>
</evidence>